<dbReference type="Pfam" id="PF15963">
    <property type="entry name" value="Myb_DNA-bind_7"/>
    <property type="match status" value="1"/>
</dbReference>
<feature type="non-terminal residue" evidence="2">
    <location>
        <position position="76"/>
    </location>
</feature>
<dbReference type="GO" id="GO:0001156">
    <property type="term" value="F:TFIIIC-class transcription factor complex binding"/>
    <property type="evidence" value="ECO:0007669"/>
    <property type="project" value="TreeGrafter"/>
</dbReference>
<evidence type="ECO:0000313" key="2">
    <source>
        <dbReference type="EMBL" id="RKP24470.1"/>
    </source>
</evidence>
<organism evidence="2 3">
    <name type="scientific">Syncephalis pseudoplumigaleata</name>
    <dbReference type="NCBI Taxonomy" id="1712513"/>
    <lineage>
        <taxon>Eukaryota</taxon>
        <taxon>Fungi</taxon>
        <taxon>Fungi incertae sedis</taxon>
        <taxon>Zoopagomycota</taxon>
        <taxon>Zoopagomycotina</taxon>
        <taxon>Zoopagomycetes</taxon>
        <taxon>Zoopagales</taxon>
        <taxon>Piptocephalidaceae</taxon>
        <taxon>Syncephalis</taxon>
    </lineage>
</organism>
<dbReference type="SMART" id="SM00717">
    <property type="entry name" value="SANT"/>
    <property type="match status" value="1"/>
</dbReference>
<protein>
    <recommendedName>
        <fullName evidence="1">Myb-like domain-containing protein</fullName>
    </recommendedName>
</protein>
<gene>
    <name evidence="2" type="ORF">SYNPS1DRAFT_10827</name>
</gene>
<evidence type="ECO:0000259" key="1">
    <source>
        <dbReference type="SMART" id="SM00717"/>
    </source>
</evidence>
<name>A0A4P9YZK2_9FUNG</name>
<keyword evidence="3" id="KW-1185">Reference proteome</keyword>
<dbReference type="GO" id="GO:0000126">
    <property type="term" value="C:transcription factor TFIIIB complex"/>
    <property type="evidence" value="ECO:0007669"/>
    <property type="project" value="TreeGrafter"/>
</dbReference>
<feature type="domain" description="Myb-like" evidence="1">
    <location>
        <begin position="19"/>
        <end position="67"/>
    </location>
</feature>
<dbReference type="PANTHER" id="PTHR22929">
    <property type="entry name" value="RNA POLYMERASE III TRANSCRIPTION INITIATION FACTOR B"/>
    <property type="match status" value="1"/>
</dbReference>
<dbReference type="Proteomes" id="UP000278143">
    <property type="component" value="Unassembled WGS sequence"/>
</dbReference>
<dbReference type="OrthoDB" id="272624at2759"/>
<evidence type="ECO:0000313" key="3">
    <source>
        <dbReference type="Proteomes" id="UP000278143"/>
    </source>
</evidence>
<feature type="non-terminal residue" evidence="2">
    <location>
        <position position="1"/>
    </location>
</feature>
<dbReference type="PANTHER" id="PTHR22929:SF0">
    <property type="entry name" value="TRANSCRIPTION FACTOR TFIIIB COMPONENT B'' HOMOLOG"/>
    <property type="match status" value="1"/>
</dbReference>
<reference evidence="3" key="1">
    <citation type="journal article" date="2018" name="Nat. Microbiol.">
        <title>Leveraging single-cell genomics to expand the fungal tree of life.</title>
        <authorList>
            <person name="Ahrendt S.R."/>
            <person name="Quandt C.A."/>
            <person name="Ciobanu D."/>
            <person name="Clum A."/>
            <person name="Salamov A."/>
            <person name="Andreopoulos B."/>
            <person name="Cheng J.F."/>
            <person name="Woyke T."/>
            <person name="Pelin A."/>
            <person name="Henrissat B."/>
            <person name="Reynolds N.K."/>
            <person name="Benny G.L."/>
            <person name="Smith M.E."/>
            <person name="James T.Y."/>
            <person name="Grigoriev I.V."/>
        </authorList>
    </citation>
    <scope>NUCLEOTIDE SEQUENCE [LARGE SCALE GENOMIC DNA]</scope>
    <source>
        <strain evidence="3">Benny S71-1</strain>
    </source>
</reference>
<proteinExistence type="predicted"/>
<dbReference type="EMBL" id="KZ990205">
    <property type="protein sequence ID" value="RKP24470.1"/>
    <property type="molecule type" value="Genomic_DNA"/>
</dbReference>
<dbReference type="InterPro" id="IPR009057">
    <property type="entry name" value="Homeodomain-like_sf"/>
</dbReference>
<accession>A0A4P9YZK2</accession>
<dbReference type="GO" id="GO:0070898">
    <property type="term" value="P:RNA polymerase III preinitiation complex assembly"/>
    <property type="evidence" value="ECO:0007669"/>
    <property type="project" value="TreeGrafter"/>
</dbReference>
<dbReference type="InterPro" id="IPR039467">
    <property type="entry name" value="TFIIIB_B''_Myb"/>
</dbReference>
<dbReference type="Gene3D" id="1.20.58.1880">
    <property type="match status" value="1"/>
</dbReference>
<sequence length="76" mass="9016">EESNYLRYVTSATYGKRNRTVKWSNADTQKFYEGLAKFGTDFEMIATLFEDRNRTHIKNKYKREDAENPERVSDAL</sequence>
<dbReference type="AlphaFoldDB" id="A0A4P9YZK2"/>
<dbReference type="CDD" id="cd00167">
    <property type="entry name" value="SANT"/>
    <property type="match status" value="1"/>
</dbReference>
<dbReference type="InterPro" id="IPR001005">
    <property type="entry name" value="SANT/Myb"/>
</dbReference>
<dbReference type="SUPFAM" id="SSF46689">
    <property type="entry name" value="Homeodomain-like"/>
    <property type="match status" value="1"/>
</dbReference>